<feature type="transmembrane region" description="Helical" evidence="1">
    <location>
        <begin position="202"/>
        <end position="226"/>
    </location>
</feature>
<evidence type="ECO:0000313" key="2">
    <source>
        <dbReference type="EMBL" id="QET02993.1"/>
    </source>
</evidence>
<feature type="transmembrane region" description="Helical" evidence="1">
    <location>
        <begin position="20"/>
        <end position="38"/>
    </location>
</feature>
<dbReference type="EMBL" id="CP044065">
    <property type="protein sequence ID" value="QET02993.1"/>
    <property type="molecule type" value="Genomic_DNA"/>
</dbReference>
<reference evidence="2 3" key="1">
    <citation type="submission" date="2019-09" db="EMBL/GenBank/DDBJ databases">
        <title>FDA dAtabase for Regulatory Grade micrObial Sequences (FDA-ARGOS): Supporting development and validation of Infectious Disease Dx tests.</title>
        <authorList>
            <person name="Sciortino C."/>
            <person name="Tallon L."/>
            <person name="Sadzewicz L."/>
            <person name="Vavikolanu K."/>
            <person name="Mehta A."/>
            <person name="Aluvathingal J."/>
            <person name="Nadendla S."/>
            <person name="Nandy P."/>
            <person name="Geyer C."/>
            <person name="Yan Y."/>
            <person name="Sichtig H."/>
        </authorList>
    </citation>
    <scope>NUCLEOTIDE SEQUENCE [LARGE SCALE GENOMIC DNA]</scope>
    <source>
        <strain evidence="2 3">FDAARGOS_664</strain>
    </source>
</reference>
<evidence type="ECO:0000313" key="3">
    <source>
        <dbReference type="Proteomes" id="UP000322822"/>
    </source>
</evidence>
<dbReference type="OrthoDB" id="2083198at2"/>
<accession>A0A5P2H663</accession>
<keyword evidence="1" id="KW-1133">Transmembrane helix</keyword>
<keyword evidence="1" id="KW-0472">Membrane</keyword>
<proteinExistence type="predicted"/>
<dbReference type="Proteomes" id="UP000322822">
    <property type="component" value="Chromosome 1"/>
</dbReference>
<gene>
    <name evidence="2" type="ORF">FOB72_13670</name>
</gene>
<organism evidence="2 3">
    <name type="scientific">Cupriavidus pauculus</name>
    <dbReference type="NCBI Taxonomy" id="82633"/>
    <lineage>
        <taxon>Bacteria</taxon>
        <taxon>Pseudomonadati</taxon>
        <taxon>Pseudomonadota</taxon>
        <taxon>Betaproteobacteria</taxon>
        <taxon>Burkholderiales</taxon>
        <taxon>Burkholderiaceae</taxon>
        <taxon>Cupriavidus</taxon>
    </lineage>
</organism>
<protein>
    <submittedName>
        <fullName evidence="2">Uncharacterized protein</fullName>
    </submittedName>
</protein>
<feature type="transmembrane region" description="Helical" evidence="1">
    <location>
        <begin position="44"/>
        <end position="65"/>
    </location>
</feature>
<dbReference type="RefSeq" id="WP_150373015.1">
    <property type="nucleotide sequence ID" value="NZ_CP044065.1"/>
</dbReference>
<sequence>MALNGLLELVRDPYQQKARVFPGLLTALPILVPLLWILGPKNPILTALLGLVTSCGAIYGLASVARGLGKRLEGRLVAKWGGLPTTIILRHRDRHLDDYSKARYRSVIEAKLGVKLPTVDEENAEPDVADQMYDGVTRHVRELTRGKEHALLLKENIAYGFHRNMLAMKPLGVITSLVGMLFGVMISGMVQLSPFQIHADKVASPGAAGGITLVVSIVVFASWMYFTEDHVKRIAYTYAERLFESLTVIKQQRRGKATTSAV</sequence>
<keyword evidence="1" id="KW-0812">Transmembrane</keyword>
<name>A0A5P2H663_9BURK</name>
<evidence type="ECO:0000256" key="1">
    <source>
        <dbReference type="SAM" id="Phobius"/>
    </source>
</evidence>
<dbReference type="AlphaFoldDB" id="A0A5P2H663"/>
<feature type="transmembrane region" description="Helical" evidence="1">
    <location>
        <begin position="171"/>
        <end position="190"/>
    </location>
</feature>